<dbReference type="InterPro" id="IPR020843">
    <property type="entry name" value="ER"/>
</dbReference>
<keyword evidence="2" id="KW-0614">Plasmid</keyword>
<dbReference type="InterPro" id="IPR052711">
    <property type="entry name" value="Zinc_ADH-like"/>
</dbReference>
<dbReference type="GO" id="GO:0016491">
    <property type="term" value="F:oxidoreductase activity"/>
    <property type="evidence" value="ECO:0007669"/>
    <property type="project" value="InterPro"/>
</dbReference>
<dbReference type="CDD" id="cd08276">
    <property type="entry name" value="MDR7"/>
    <property type="match status" value="1"/>
</dbReference>
<evidence type="ECO:0000313" key="2">
    <source>
        <dbReference type="EMBL" id="AYG61988.1"/>
    </source>
</evidence>
<dbReference type="KEGG" id="rjg:CCGE525_24335"/>
<dbReference type="Pfam" id="PF00107">
    <property type="entry name" value="ADH_zinc_N"/>
    <property type="match status" value="1"/>
</dbReference>
<dbReference type="SUPFAM" id="SSF50129">
    <property type="entry name" value="GroES-like"/>
    <property type="match status" value="1"/>
</dbReference>
<proteinExistence type="predicted"/>
<reference evidence="2 3" key="1">
    <citation type="submission" date="2018-10" db="EMBL/GenBank/DDBJ databases">
        <title>Rhizobium etli, R. leguminosarum and a new Rhizobium genospecies from Phaseolus dumosus.</title>
        <authorList>
            <person name="Ramirez-Puebla S.T."/>
            <person name="Rogel-Hernandez M.A."/>
            <person name="Guerrero G."/>
            <person name="Ormeno-Orrillo E."/>
            <person name="Martinez-Romero J.C."/>
            <person name="Negrete-Yankelevich S."/>
            <person name="Martinez-Romero E."/>
        </authorList>
    </citation>
    <scope>NUCLEOTIDE SEQUENCE [LARGE SCALE GENOMIC DNA]</scope>
    <source>
        <strain evidence="2 3">CCGE525</strain>
        <plasmid evidence="3">prccge525c</plasmid>
    </source>
</reference>
<dbReference type="Pfam" id="PF08240">
    <property type="entry name" value="ADH_N"/>
    <property type="match status" value="1"/>
</dbReference>
<dbReference type="InterPro" id="IPR013149">
    <property type="entry name" value="ADH-like_C"/>
</dbReference>
<dbReference type="Gene3D" id="3.90.180.10">
    <property type="entry name" value="Medium-chain alcohol dehydrogenases, catalytic domain"/>
    <property type="match status" value="1"/>
</dbReference>
<evidence type="ECO:0000313" key="3">
    <source>
        <dbReference type="Proteomes" id="UP000282195"/>
    </source>
</evidence>
<dbReference type="Gene3D" id="3.40.50.720">
    <property type="entry name" value="NAD(P)-binding Rossmann-like Domain"/>
    <property type="match status" value="1"/>
</dbReference>
<protein>
    <submittedName>
        <fullName evidence="2">NAD(P)-dependent alcohol dehydrogenase</fullName>
    </submittedName>
</protein>
<dbReference type="AlphaFoldDB" id="A0A387FTR7"/>
<keyword evidence="3" id="KW-1185">Reference proteome</keyword>
<dbReference type="PANTHER" id="PTHR45033:SF2">
    <property type="entry name" value="ZINC-TYPE ALCOHOL DEHYDROGENASE-LIKE PROTEIN C1773.06C"/>
    <property type="match status" value="1"/>
</dbReference>
<dbReference type="SMART" id="SM00829">
    <property type="entry name" value="PKS_ER"/>
    <property type="match status" value="1"/>
</dbReference>
<sequence length="335" mass="34625">MHAISLTGPSLDHLARVEVPDPLPPGHGQILVRMRAASLNFIDLAVVFGQYPGINYPLIPVADGAGEVISIGDGVTGLAVGDRVAVHPKAIWFAGRGTMEKAATTRGVSLPGSLIEIATVDAASAVKLADHLSYEAAATLPIAATTAWNALVCADVGPGSTIVLLGTGGVSVFALQLAKARGARVIVTSSSDVKLALARELGADETINYSTSPDWDAEVLRLTNGLGADLVLDTVGSATFGRSIAATRYGGVIFTIGFITGTSLQLDLMPVIVKALRIQGNNTGSVEDFGNAMRAIHAARIEPVLANIFGLGDIAETYRAQSSGPIGKVAIRLNW</sequence>
<geneLocation type="plasmid" evidence="3">
    <name>prccge525c</name>
</geneLocation>
<accession>A0A387FTR7</accession>
<dbReference type="InterPro" id="IPR036291">
    <property type="entry name" value="NAD(P)-bd_dom_sf"/>
</dbReference>
<dbReference type="EMBL" id="CP032695">
    <property type="protein sequence ID" value="AYG61988.1"/>
    <property type="molecule type" value="Genomic_DNA"/>
</dbReference>
<evidence type="ECO:0000259" key="1">
    <source>
        <dbReference type="SMART" id="SM00829"/>
    </source>
</evidence>
<name>A0A387FTR7_9HYPH</name>
<dbReference type="PANTHER" id="PTHR45033">
    <property type="match status" value="1"/>
</dbReference>
<dbReference type="InterPro" id="IPR011032">
    <property type="entry name" value="GroES-like_sf"/>
</dbReference>
<dbReference type="OrthoDB" id="9790818at2"/>
<feature type="domain" description="Enoyl reductase (ER)" evidence="1">
    <location>
        <begin position="9"/>
        <end position="331"/>
    </location>
</feature>
<dbReference type="RefSeq" id="WP_120706924.1">
    <property type="nucleotide sequence ID" value="NZ_CP032695.1"/>
</dbReference>
<organism evidence="2 3">
    <name type="scientific">Rhizobium jaguaris</name>
    <dbReference type="NCBI Taxonomy" id="1312183"/>
    <lineage>
        <taxon>Bacteria</taxon>
        <taxon>Pseudomonadati</taxon>
        <taxon>Pseudomonadota</taxon>
        <taxon>Alphaproteobacteria</taxon>
        <taxon>Hyphomicrobiales</taxon>
        <taxon>Rhizobiaceae</taxon>
        <taxon>Rhizobium/Agrobacterium group</taxon>
        <taxon>Rhizobium</taxon>
    </lineage>
</organism>
<dbReference type="SUPFAM" id="SSF51735">
    <property type="entry name" value="NAD(P)-binding Rossmann-fold domains"/>
    <property type="match status" value="1"/>
</dbReference>
<dbReference type="Proteomes" id="UP000282195">
    <property type="component" value="Plasmid pRCCGE525c"/>
</dbReference>
<dbReference type="InterPro" id="IPR013154">
    <property type="entry name" value="ADH-like_N"/>
</dbReference>
<gene>
    <name evidence="2" type="ORF">CCGE525_24335</name>
</gene>